<dbReference type="InterPro" id="IPR018711">
    <property type="entry name" value="NAGPA"/>
</dbReference>
<protein>
    <recommendedName>
        <fullName evidence="2">Phosphodiester glycosidase domain-containing protein</fullName>
    </recommendedName>
</protein>
<evidence type="ECO:0000256" key="1">
    <source>
        <dbReference type="SAM" id="Phobius"/>
    </source>
</evidence>
<keyword evidence="1" id="KW-1133">Transmembrane helix</keyword>
<feature type="transmembrane region" description="Helical" evidence="1">
    <location>
        <begin position="12"/>
        <end position="33"/>
    </location>
</feature>
<accession>A0A0G0B043</accession>
<evidence type="ECO:0000313" key="3">
    <source>
        <dbReference type="EMBL" id="KKP32155.1"/>
    </source>
</evidence>
<keyword evidence="1" id="KW-0472">Membrane</keyword>
<dbReference type="AlphaFoldDB" id="A0A0G0B043"/>
<comment type="caution">
    <text evidence="3">The sequence shown here is derived from an EMBL/GenBank/DDBJ whole genome shotgun (WGS) entry which is preliminary data.</text>
</comment>
<dbReference type="Proteomes" id="UP000034803">
    <property type="component" value="Unassembled WGS sequence"/>
</dbReference>
<organism evidence="3 4">
    <name type="scientific">Candidatus Woesebacteria bacterium GW2011_GWC2_31_9</name>
    <dbReference type="NCBI Taxonomy" id="1618586"/>
    <lineage>
        <taxon>Bacteria</taxon>
        <taxon>Candidatus Woeseibacteriota</taxon>
    </lineage>
</organism>
<gene>
    <name evidence="3" type="ORF">UR21_C0002G0074</name>
</gene>
<name>A0A0G0B043_9BACT</name>
<proteinExistence type="predicted"/>
<evidence type="ECO:0000259" key="2">
    <source>
        <dbReference type="Pfam" id="PF09992"/>
    </source>
</evidence>
<keyword evidence="1" id="KW-0812">Transmembrane</keyword>
<dbReference type="Pfam" id="PF09992">
    <property type="entry name" value="NAGPA"/>
    <property type="match status" value="1"/>
</dbReference>
<sequence length="321" mass="33737">MPMNKNDKGYIDLIIPILASTLFIVIFIVSAFFPIKKIDENALVSIIPTLIATPSPTLSATPTIIPTTTPTTSATVKATRAPTPVPIINNVPPGAGYSRQSVKTDSGTFTISLIAADIGSTRVIVDTASTSDCSSNCPALSLSDYVSRNGGFAGVNGTYFCPKDYSTCVGKENSFDLLVMNKDKYYFNSGNNVYSTNPAVIFGSGYIRFVSAASQWGRDTGVNGVIMNYPLLVFNGNISFGGDGDPKKGSKGSRSFVASRGNTVYIGVVHSATVAESAIALKALGMDNAMNLDNGGSTALWYGGYKVGPGRAIPNAIIFTK</sequence>
<dbReference type="EMBL" id="LBOI01000002">
    <property type="protein sequence ID" value="KKP32155.1"/>
    <property type="molecule type" value="Genomic_DNA"/>
</dbReference>
<reference evidence="3 4" key="1">
    <citation type="journal article" date="2015" name="Nature">
        <title>rRNA introns, odd ribosomes, and small enigmatic genomes across a large radiation of phyla.</title>
        <authorList>
            <person name="Brown C.T."/>
            <person name="Hug L.A."/>
            <person name="Thomas B.C."/>
            <person name="Sharon I."/>
            <person name="Castelle C.J."/>
            <person name="Singh A."/>
            <person name="Wilkins M.J."/>
            <person name="Williams K.H."/>
            <person name="Banfield J.F."/>
        </authorList>
    </citation>
    <scope>NUCLEOTIDE SEQUENCE [LARGE SCALE GENOMIC DNA]</scope>
</reference>
<evidence type="ECO:0000313" key="4">
    <source>
        <dbReference type="Proteomes" id="UP000034803"/>
    </source>
</evidence>
<feature type="domain" description="Phosphodiester glycosidase" evidence="2">
    <location>
        <begin position="153"/>
        <end position="319"/>
    </location>
</feature>